<name>A0AAV0V087_9STRA</name>
<organism evidence="3 4">
    <name type="scientific">Peronospora destructor</name>
    <dbReference type="NCBI Taxonomy" id="86335"/>
    <lineage>
        <taxon>Eukaryota</taxon>
        <taxon>Sar</taxon>
        <taxon>Stramenopiles</taxon>
        <taxon>Oomycota</taxon>
        <taxon>Peronosporomycetes</taxon>
        <taxon>Peronosporales</taxon>
        <taxon>Peronosporaceae</taxon>
        <taxon>Peronospora</taxon>
    </lineage>
</organism>
<dbReference type="GO" id="GO:0005576">
    <property type="term" value="C:extracellular region"/>
    <property type="evidence" value="ECO:0007669"/>
    <property type="project" value="InterPro"/>
</dbReference>
<dbReference type="SMART" id="SM01187">
    <property type="entry name" value="Elicitin"/>
    <property type="match status" value="1"/>
</dbReference>
<evidence type="ECO:0008006" key="5">
    <source>
        <dbReference type="Google" id="ProtNLM"/>
    </source>
</evidence>
<protein>
    <recommendedName>
        <fullName evidence="5">Elicitin-like protein</fullName>
    </recommendedName>
</protein>
<dbReference type="Proteomes" id="UP001162029">
    <property type="component" value="Unassembled WGS sequence"/>
</dbReference>
<feature type="compositionally biased region" description="Low complexity" evidence="1">
    <location>
        <begin position="104"/>
        <end position="119"/>
    </location>
</feature>
<sequence length="168" mass="17004">MKICPLLLSLMLATLTLVVAQDCTVAELSTISSIYSSAIGGSCPNTTASTGNGNYCSDVDCVNFMSDMLGKLPNCSTDGINVKERVQAVVDFCDTGSVDRPDATDSAMMSSSSGSAAPTEDSTHSSDQATNDTTPSTPDDSLTSSSTSSVGFAISTAAFAATALLAGL</sequence>
<feature type="compositionally biased region" description="Low complexity" evidence="1">
    <location>
        <begin position="132"/>
        <end position="146"/>
    </location>
</feature>
<dbReference type="InterPro" id="IPR002200">
    <property type="entry name" value="Elicitin"/>
</dbReference>
<feature type="region of interest" description="Disordered" evidence="1">
    <location>
        <begin position="101"/>
        <end position="146"/>
    </location>
</feature>
<comment type="caution">
    <text evidence="3">The sequence shown here is derived from an EMBL/GenBank/DDBJ whole genome shotgun (WGS) entry which is preliminary data.</text>
</comment>
<dbReference type="AlphaFoldDB" id="A0AAV0V087"/>
<reference evidence="3" key="1">
    <citation type="submission" date="2022-12" db="EMBL/GenBank/DDBJ databases">
        <authorList>
            <person name="Webb A."/>
        </authorList>
    </citation>
    <scope>NUCLEOTIDE SEQUENCE</scope>
    <source>
        <strain evidence="3">Pd1</strain>
    </source>
</reference>
<keyword evidence="4" id="KW-1185">Reference proteome</keyword>
<evidence type="ECO:0000313" key="4">
    <source>
        <dbReference type="Proteomes" id="UP001162029"/>
    </source>
</evidence>
<feature type="chain" id="PRO_5043942477" description="Elicitin-like protein" evidence="2">
    <location>
        <begin position="21"/>
        <end position="168"/>
    </location>
</feature>
<evidence type="ECO:0000256" key="2">
    <source>
        <dbReference type="SAM" id="SignalP"/>
    </source>
</evidence>
<proteinExistence type="predicted"/>
<keyword evidence="2" id="KW-0732">Signal</keyword>
<feature type="signal peptide" evidence="2">
    <location>
        <begin position="1"/>
        <end position="20"/>
    </location>
</feature>
<accession>A0AAV0V087</accession>
<dbReference type="EMBL" id="CANTFM010001739">
    <property type="protein sequence ID" value="CAI5742655.1"/>
    <property type="molecule type" value="Genomic_DNA"/>
</dbReference>
<evidence type="ECO:0000256" key="1">
    <source>
        <dbReference type="SAM" id="MobiDB-lite"/>
    </source>
</evidence>
<gene>
    <name evidence="3" type="ORF">PDE001_LOCUS8357</name>
</gene>
<evidence type="ECO:0000313" key="3">
    <source>
        <dbReference type="EMBL" id="CAI5742655.1"/>
    </source>
</evidence>